<evidence type="ECO:0000313" key="3">
    <source>
        <dbReference type="EMBL" id="OSC25152.1"/>
    </source>
</evidence>
<accession>A0A1X2KTZ9</accession>
<dbReference type="PANTHER" id="PTHR10742:SF410">
    <property type="entry name" value="LYSINE-SPECIFIC HISTONE DEMETHYLASE 2"/>
    <property type="match status" value="1"/>
</dbReference>
<dbReference type="SUPFAM" id="SSF54373">
    <property type="entry name" value="FAD-linked reductases, C-terminal domain"/>
    <property type="match status" value="1"/>
</dbReference>
<reference evidence="3 4" key="1">
    <citation type="submission" date="2017-04" db="EMBL/GenBank/DDBJ databases">
        <title>The new phylogeny of genus Mycobacterium.</title>
        <authorList>
            <person name="Tortoli E."/>
            <person name="Trovato A."/>
            <person name="Cirillo D.M."/>
        </authorList>
    </citation>
    <scope>NUCLEOTIDE SEQUENCE [LARGE SCALE GENOMIC DNA]</scope>
    <source>
        <strain evidence="3 4">DSM 45247</strain>
    </source>
</reference>
<evidence type="ECO:0000259" key="2">
    <source>
        <dbReference type="Pfam" id="PF01593"/>
    </source>
</evidence>
<dbReference type="InterPro" id="IPR006311">
    <property type="entry name" value="TAT_signal"/>
</dbReference>
<gene>
    <name evidence="3" type="ORF">B8W69_19680</name>
</gene>
<sequence length="483" mass="50501">MPKFGSLLGNPANDSYETLRPVSGLSRRAFFAAATGMAGGGLTAACAPNPSTRASGRPSDPLRPADTTSTLVVGAGMAGLSAARSLADAGRPVRIIEARGRIGGRVCTDRDWGTPLEMGASWIHGTTDNPLTELARRAGAQLVSTDYYGWAELAVDPAVAPLDYHSATWRSFVERARGQAGAGSLGAAVQAAADSARLSAADRTQLAFYLTTEVEDEYAADANQLSAGSFDKGDYAGGDQDVITNGYDALPKSLADGLAIELNSPVTGIVQRDGAVIVRTKDRSFQGPAAIVTVPLGVLKSGAIAFDPPLPDTHAQAVRALGFGALSKSFFRFDQRTWKADNAFYQYIGPEGGLWSQWFTLPSTAGPIAVALHGGGRGRFVESCAPKDLLAGALPVARRLFGDNVALTDVRTSSWTSDPYALGAYSFHPPGSGLDDRRRLQQSIGDRLYLAGEAVGVDNPSTVTGALASGRYAANQLLHKLNG</sequence>
<protein>
    <submittedName>
        <fullName evidence="3">Monoamine oxidase</fullName>
    </submittedName>
</protein>
<dbReference type="EMBL" id="NCXM01000021">
    <property type="protein sequence ID" value="OSC25152.1"/>
    <property type="molecule type" value="Genomic_DNA"/>
</dbReference>
<dbReference type="InterPro" id="IPR050281">
    <property type="entry name" value="Flavin_monoamine_oxidase"/>
</dbReference>
<dbReference type="Gene3D" id="3.90.660.10">
    <property type="match status" value="1"/>
</dbReference>
<dbReference type="PROSITE" id="PS51318">
    <property type="entry name" value="TAT"/>
    <property type="match status" value="1"/>
</dbReference>
<feature type="domain" description="Amine oxidase" evidence="2">
    <location>
        <begin position="77"/>
        <end position="478"/>
    </location>
</feature>
<dbReference type="Gene3D" id="3.50.50.60">
    <property type="entry name" value="FAD/NAD(P)-binding domain"/>
    <property type="match status" value="1"/>
</dbReference>
<comment type="caution">
    <text evidence="3">The sequence shown here is derived from an EMBL/GenBank/DDBJ whole genome shotgun (WGS) entry which is preliminary data.</text>
</comment>
<organism evidence="3 4">
    <name type="scientific">Mycolicibacterium vulneris</name>
    <dbReference type="NCBI Taxonomy" id="547163"/>
    <lineage>
        <taxon>Bacteria</taxon>
        <taxon>Bacillati</taxon>
        <taxon>Actinomycetota</taxon>
        <taxon>Actinomycetes</taxon>
        <taxon>Mycobacteriales</taxon>
        <taxon>Mycobacteriaceae</taxon>
        <taxon>Mycolicibacterium</taxon>
    </lineage>
</organism>
<evidence type="ECO:0000313" key="4">
    <source>
        <dbReference type="Proteomes" id="UP000242320"/>
    </source>
</evidence>
<dbReference type="AlphaFoldDB" id="A0A1X2KTZ9"/>
<dbReference type="InterPro" id="IPR002937">
    <property type="entry name" value="Amino_oxidase"/>
</dbReference>
<feature type="region of interest" description="Disordered" evidence="1">
    <location>
        <begin position="48"/>
        <end position="67"/>
    </location>
</feature>
<proteinExistence type="predicted"/>
<dbReference type="PANTHER" id="PTHR10742">
    <property type="entry name" value="FLAVIN MONOAMINE OXIDASE"/>
    <property type="match status" value="1"/>
</dbReference>
<dbReference type="Pfam" id="PF01593">
    <property type="entry name" value="Amino_oxidase"/>
    <property type="match status" value="1"/>
</dbReference>
<name>A0A1X2KTZ9_9MYCO</name>
<dbReference type="GO" id="GO:0016491">
    <property type="term" value="F:oxidoreductase activity"/>
    <property type="evidence" value="ECO:0007669"/>
    <property type="project" value="InterPro"/>
</dbReference>
<keyword evidence="4" id="KW-1185">Reference proteome</keyword>
<dbReference type="Proteomes" id="UP000242320">
    <property type="component" value="Unassembled WGS sequence"/>
</dbReference>
<dbReference type="PRINTS" id="PR00420">
    <property type="entry name" value="RNGMNOXGNASE"/>
</dbReference>
<dbReference type="SUPFAM" id="SSF51905">
    <property type="entry name" value="FAD/NAD(P)-binding domain"/>
    <property type="match status" value="1"/>
</dbReference>
<evidence type="ECO:0000256" key="1">
    <source>
        <dbReference type="SAM" id="MobiDB-lite"/>
    </source>
</evidence>
<dbReference type="InterPro" id="IPR036188">
    <property type="entry name" value="FAD/NAD-bd_sf"/>
</dbReference>